<proteinExistence type="predicted"/>
<gene>
    <name evidence="2" type="ordered locus">Acid345_4735</name>
</gene>
<dbReference type="STRING" id="204669.Acid345_4735"/>
<reference evidence="2 3" key="1">
    <citation type="journal article" date="2009" name="Appl. Environ. Microbiol.">
        <title>Three genomes from the phylum Acidobacteria provide insight into the lifestyles of these microorganisms in soils.</title>
        <authorList>
            <person name="Ward N.L."/>
            <person name="Challacombe J.F."/>
            <person name="Janssen P.H."/>
            <person name="Henrissat B."/>
            <person name="Coutinho P.M."/>
            <person name="Wu M."/>
            <person name="Xie G."/>
            <person name="Haft D.H."/>
            <person name="Sait M."/>
            <person name="Badger J."/>
            <person name="Barabote R.D."/>
            <person name="Bradley B."/>
            <person name="Brettin T.S."/>
            <person name="Brinkac L.M."/>
            <person name="Bruce D."/>
            <person name="Creasy T."/>
            <person name="Daugherty S.C."/>
            <person name="Davidsen T.M."/>
            <person name="DeBoy R.T."/>
            <person name="Detter J.C."/>
            <person name="Dodson R.J."/>
            <person name="Durkin A.S."/>
            <person name="Ganapathy A."/>
            <person name="Gwinn-Giglio M."/>
            <person name="Han C.S."/>
            <person name="Khouri H."/>
            <person name="Kiss H."/>
            <person name="Kothari S.P."/>
            <person name="Madupu R."/>
            <person name="Nelson K.E."/>
            <person name="Nelson W.C."/>
            <person name="Paulsen I."/>
            <person name="Penn K."/>
            <person name="Ren Q."/>
            <person name="Rosovitz M.J."/>
            <person name="Selengut J.D."/>
            <person name="Shrivastava S."/>
            <person name="Sullivan S.A."/>
            <person name="Tapia R."/>
            <person name="Thompson L.S."/>
            <person name="Watkins K.L."/>
            <person name="Yang Q."/>
            <person name="Yu C."/>
            <person name="Zafar N."/>
            <person name="Zhou L."/>
            <person name="Kuske C.R."/>
        </authorList>
    </citation>
    <scope>NUCLEOTIDE SEQUENCE [LARGE SCALE GENOMIC DNA]</scope>
    <source>
        <strain evidence="2 3">Ellin345</strain>
    </source>
</reference>
<dbReference type="HOGENOM" id="CLU_2193486_0_0_0"/>
<keyword evidence="3" id="KW-1185">Reference proteome</keyword>
<dbReference type="KEGG" id="aba:Acid345_4735"/>
<evidence type="ECO:0000256" key="1">
    <source>
        <dbReference type="SAM" id="Phobius"/>
    </source>
</evidence>
<dbReference type="EMBL" id="CP000360">
    <property type="protein sequence ID" value="ABF43734.1"/>
    <property type="molecule type" value="Genomic_DNA"/>
</dbReference>
<keyword evidence="1" id="KW-0472">Membrane</keyword>
<organism evidence="2 3">
    <name type="scientific">Koribacter versatilis (strain Ellin345)</name>
    <dbReference type="NCBI Taxonomy" id="204669"/>
    <lineage>
        <taxon>Bacteria</taxon>
        <taxon>Pseudomonadati</taxon>
        <taxon>Acidobacteriota</taxon>
        <taxon>Terriglobia</taxon>
        <taxon>Terriglobales</taxon>
        <taxon>Candidatus Korobacteraceae</taxon>
        <taxon>Candidatus Korobacter</taxon>
    </lineage>
</organism>
<dbReference type="AlphaFoldDB" id="Q1IHB6"/>
<protein>
    <submittedName>
        <fullName evidence="2">Uncharacterized protein</fullName>
    </submittedName>
</protein>
<evidence type="ECO:0000313" key="2">
    <source>
        <dbReference type="EMBL" id="ABF43734.1"/>
    </source>
</evidence>
<name>Q1IHB6_KORVE</name>
<evidence type="ECO:0000313" key="3">
    <source>
        <dbReference type="Proteomes" id="UP000002432"/>
    </source>
</evidence>
<keyword evidence="1" id="KW-0812">Transmembrane</keyword>
<keyword evidence="1" id="KW-1133">Transmembrane helix</keyword>
<dbReference type="EnsemblBacteria" id="ABF43734">
    <property type="protein sequence ID" value="ABF43734"/>
    <property type="gene ID" value="Acid345_4735"/>
</dbReference>
<feature type="transmembrane region" description="Helical" evidence="1">
    <location>
        <begin position="21"/>
        <end position="54"/>
    </location>
</feature>
<feature type="transmembrane region" description="Helical" evidence="1">
    <location>
        <begin position="74"/>
        <end position="96"/>
    </location>
</feature>
<accession>Q1IHB6</accession>
<sequence length="108" mass="11607">MLYPFKGMSTAVASRVKARRSAISIVSASVVRTIVFTVTCTGLGMGLGLFAGILVQVVRSLMHRNAPIDMTVAYRFFAFPLAAICGVSALVVFVVLETRTARRLLAAR</sequence>
<dbReference type="Proteomes" id="UP000002432">
    <property type="component" value="Chromosome"/>
</dbReference>